<evidence type="ECO:0000256" key="2">
    <source>
        <dbReference type="ARBA" id="ARBA00022763"/>
    </source>
</evidence>
<dbReference type="Proteomes" id="UP000886885">
    <property type="component" value="Chromosome 16A"/>
</dbReference>
<dbReference type="GO" id="GO:0006355">
    <property type="term" value="P:regulation of DNA-templated transcription"/>
    <property type="evidence" value="ECO:0007669"/>
    <property type="project" value="TreeGrafter"/>
</dbReference>
<dbReference type="EMBL" id="JAAWWB010000031">
    <property type="protein sequence ID" value="KAG6745327.1"/>
    <property type="molecule type" value="Genomic_DNA"/>
</dbReference>
<dbReference type="PROSITE" id="PS50138">
    <property type="entry name" value="BRCA2_REPEAT"/>
    <property type="match status" value="1"/>
</dbReference>
<evidence type="ECO:0000256" key="3">
    <source>
        <dbReference type="ARBA" id="ARBA00023204"/>
    </source>
</evidence>
<protein>
    <submittedName>
        <fullName evidence="4">Uncharacterized protein</fullName>
    </submittedName>
</protein>
<dbReference type="AlphaFoldDB" id="A0A8X8C8W1"/>
<keyword evidence="3" id="KW-0234">DNA repair</keyword>
<dbReference type="InterPro" id="IPR002093">
    <property type="entry name" value="BRCA2_repeat"/>
</dbReference>
<dbReference type="InterPro" id="IPR015525">
    <property type="entry name" value="BRCA2"/>
</dbReference>
<evidence type="ECO:0000256" key="1">
    <source>
        <dbReference type="ARBA" id="ARBA00022737"/>
    </source>
</evidence>
<reference evidence="4" key="1">
    <citation type="journal article" date="2020" name="bioRxiv">
        <title>Hybrid origin of Populus tomentosa Carr. identified through genome sequencing and phylogenomic analysis.</title>
        <authorList>
            <person name="An X."/>
            <person name="Gao K."/>
            <person name="Chen Z."/>
            <person name="Li J."/>
            <person name="Yang X."/>
            <person name="Yang X."/>
            <person name="Zhou J."/>
            <person name="Guo T."/>
            <person name="Zhao T."/>
            <person name="Huang S."/>
            <person name="Miao D."/>
            <person name="Khan W.U."/>
            <person name="Rao P."/>
            <person name="Ye M."/>
            <person name="Lei B."/>
            <person name="Liao W."/>
            <person name="Wang J."/>
            <person name="Ji L."/>
            <person name="Li Y."/>
            <person name="Guo B."/>
            <person name="Mustafa N.S."/>
            <person name="Li S."/>
            <person name="Yun Q."/>
            <person name="Keller S.R."/>
            <person name="Mao J."/>
            <person name="Zhang R."/>
            <person name="Strauss S.H."/>
        </authorList>
    </citation>
    <scope>NUCLEOTIDE SEQUENCE</scope>
    <source>
        <strain evidence="4">GM15</strain>
        <tissue evidence="4">Leaf</tissue>
    </source>
</reference>
<keyword evidence="2" id="KW-0227">DNA damage</keyword>
<dbReference type="OrthoDB" id="852151at2759"/>
<dbReference type="PANTHER" id="PTHR11289:SF0">
    <property type="entry name" value="BREAST CANCER TYPE 2 SUSCEPTIBILITY PROTEIN"/>
    <property type="match status" value="1"/>
</dbReference>
<evidence type="ECO:0000313" key="5">
    <source>
        <dbReference type="Proteomes" id="UP000886885"/>
    </source>
</evidence>
<comment type="caution">
    <text evidence="4">The sequence shown here is derived from an EMBL/GenBank/DDBJ whole genome shotgun (WGS) entry which is preliminary data.</text>
</comment>
<evidence type="ECO:0000313" key="4">
    <source>
        <dbReference type="EMBL" id="KAG6745327.1"/>
    </source>
</evidence>
<gene>
    <name evidence="4" type="ORF">POTOM_051980</name>
</gene>
<sequence>MADLLRQGSGKSAVLKQSSIAKALAVLGGGEDDDEEKGNEDDGNAPIFHAGSGKSVVLRQSLIAKAMSVQQFLWKPSIVSFSFQVWYLKSQLVKEVDTDLLQSEAQYSAPKPPPFKFHTAGGRSFSVSSEALKRARSLLVDPDIGAFLNEGDAFDMGLSVFEDIIFDEASSNKENSFYTAFTHPEASKRGNLLEKFDAVHNDSTCEFNNKANCIQNCLRNGLCSLDTTVANSLDSGTGSRMNPLQRLLLVLLVDISNKNGTASSNNCQVIFSRDRPVL</sequence>
<proteinExistence type="predicted"/>
<organism evidence="4 5">
    <name type="scientific">Populus tomentosa</name>
    <name type="common">Chinese white poplar</name>
    <dbReference type="NCBI Taxonomy" id="118781"/>
    <lineage>
        <taxon>Eukaryota</taxon>
        <taxon>Viridiplantae</taxon>
        <taxon>Streptophyta</taxon>
        <taxon>Embryophyta</taxon>
        <taxon>Tracheophyta</taxon>
        <taxon>Spermatophyta</taxon>
        <taxon>Magnoliopsida</taxon>
        <taxon>eudicotyledons</taxon>
        <taxon>Gunneridae</taxon>
        <taxon>Pentapetalae</taxon>
        <taxon>rosids</taxon>
        <taxon>fabids</taxon>
        <taxon>Malpighiales</taxon>
        <taxon>Salicaceae</taxon>
        <taxon>Saliceae</taxon>
        <taxon>Populus</taxon>
    </lineage>
</organism>
<keyword evidence="5" id="KW-1185">Reference proteome</keyword>
<dbReference type="PANTHER" id="PTHR11289">
    <property type="entry name" value="BREAST CANCER TYPE 2 SUSCEPTIBILITY PROTEIN BRCA2"/>
    <property type="match status" value="1"/>
</dbReference>
<name>A0A8X8C8W1_POPTO</name>
<dbReference type="GO" id="GO:0000724">
    <property type="term" value="P:double-strand break repair via homologous recombination"/>
    <property type="evidence" value="ECO:0007669"/>
    <property type="project" value="InterPro"/>
</dbReference>
<dbReference type="Pfam" id="PF00634">
    <property type="entry name" value="BRCA2"/>
    <property type="match status" value="1"/>
</dbReference>
<keyword evidence="1" id="KW-0677">Repeat</keyword>
<accession>A0A8X8C8W1</accession>